<dbReference type="EMBL" id="GBXM01037380">
    <property type="protein sequence ID" value="JAH71197.1"/>
    <property type="molecule type" value="Transcribed_RNA"/>
</dbReference>
<protein>
    <submittedName>
        <fullName evidence="1">Uncharacterized protein</fullName>
    </submittedName>
</protein>
<organism evidence="1">
    <name type="scientific">Anguilla anguilla</name>
    <name type="common">European freshwater eel</name>
    <name type="synonym">Muraena anguilla</name>
    <dbReference type="NCBI Taxonomy" id="7936"/>
    <lineage>
        <taxon>Eukaryota</taxon>
        <taxon>Metazoa</taxon>
        <taxon>Chordata</taxon>
        <taxon>Craniata</taxon>
        <taxon>Vertebrata</taxon>
        <taxon>Euteleostomi</taxon>
        <taxon>Actinopterygii</taxon>
        <taxon>Neopterygii</taxon>
        <taxon>Teleostei</taxon>
        <taxon>Anguilliformes</taxon>
        <taxon>Anguillidae</taxon>
        <taxon>Anguilla</taxon>
    </lineage>
</organism>
<proteinExistence type="predicted"/>
<sequence length="28" mass="3158">MRFGKASNTLKGFCKRTQAMASHRESTL</sequence>
<dbReference type="AlphaFoldDB" id="A0A0E9UZF8"/>
<accession>A0A0E9UZF8</accession>
<evidence type="ECO:0000313" key="1">
    <source>
        <dbReference type="EMBL" id="JAH71197.1"/>
    </source>
</evidence>
<reference evidence="1" key="2">
    <citation type="journal article" date="2015" name="Fish Shellfish Immunol.">
        <title>Early steps in the European eel (Anguilla anguilla)-Vibrio vulnificus interaction in the gills: Role of the RtxA13 toxin.</title>
        <authorList>
            <person name="Callol A."/>
            <person name="Pajuelo D."/>
            <person name="Ebbesson L."/>
            <person name="Teles M."/>
            <person name="MacKenzie S."/>
            <person name="Amaro C."/>
        </authorList>
    </citation>
    <scope>NUCLEOTIDE SEQUENCE</scope>
</reference>
<reference evidence="1" key="1">
    <citation type="submission" date="2014-11" db="EMBL/GenBank/DDBJ databases">
        <authorList>
            <person name="Amaro Gonzalez C."/>
        </authorList>
    </citation>
    <scope>NUCLEOTIDE SEQUENCE</scope>
</reference>
<name>A0A0E9UZF8_ANGAN</name>